<dbReference type="InterPro" id="IPR012338">
    <property type="entry name" value="Beta-lactam/transpept-like"/>
</dbReference>
<dbReference type="Proteomes" id="UP000564806">
    <property type="component" value="Unassembled WGS sequence"/>
</dbReference>
<dbReference type="Pfam" id="PF00144">
    <property type="entry name" value="Beta-lactamase"/>
    <property type="match status" value="1"/>
</dbReference>
<name>A0A850EJ14_9BACL</name>
<dbReference type="Gene3D" id="3.40.710.10">
    <property type="entry name" value="DD-peptidase/beta-lactamase superfamily"/>
    <property type="match status" value="1"/>
</dbReference>
<protein>
    <submittedName>
        <fullName evidence="2">Serine hydrolase</fullName>
    </submittedName>
</protein>
<organism evidence="2 3">
    <name type="scientific">Paenibacillus agri</name>
    <dbReference type="NCBI Taxonomy" id="2744309"/>
    <lineage>
        <taxon>Bacteria</taxon>
        <taxon>Bacillati</taxon>
        <taxon>Bacillota</taxon>
        <taxon>Bacilli</taxon>
        <taxon>Bacillales</taxon>
        <taxon>Paenibacillaceae</taxon>
        <taxon>Paenibacillus</taxon>
    </lineage>
</organism>
<accession>A0A850EJ14</accession>
<dbReference type="InterPro" id="IPR001466">
    <property type="entry name" value="Beta-lactam-related"/>
</dbReference>
<dbReference type="PANTHER" id="PTHR43283:SF7">
    <property type="entry name" value="BETA-LACTAMASE-RELATED DOMAIN-CONTAINING PROTEIN"/>
    <property type="match status" value="1"/>
</dbReference>
<reference evidence="2" key="1">
    <citation type="submission" date="2020-06" db="EMBL/GenBank/DDBJ databases">
        <title>Paenibacillus sp. nov., isolated from soil.</title>
        <authorList>
            <person name="Seo Y.L."/>
        </authorList>
    </citation>
    <scope>NUCLEOTIDE SEQUENCE [LARGE SCALE GENOMIC DNA]</scope>
    <source>
        <strain evidence="2">JW14</strain>
    </source>
</reference>
<dbReference type="SUPFAM" id="SSF56601">
    <property type="entry name" value="beta-lactamase/transpeptidase-like"/>
    <property type="match status" value="1"/>
</dbReference>
<keyword evidence="3" id="KW-1185">Reference proteome</keyword>
<dbReference type="AlphaFoldDB" id="A0A850EJ14"/>
<evidence type="ECO:0000259" key="1">
    <source>
        <dbReference type="Pfam" id="PF00144"/>
    </source>
</evidence>
<gene>
    <name evidence="2" type="ORF">HPT30_08415</name>
</gene>
<dbReference type="PANTHER" id="PTHR43283">
    <property type="entry name" value="BETA-LACTAMASE-RELATED"/>
    <property type="match status" value="1"/>
</dbReference>
<dbReference type="RefSeq" id="WP_175370952.1">
    <property type="nucleotide sequence ID" value="NZ_JABWCS010000200.1"/>
</dbReference>
<dbReference type="InterPro" id="IPR050789">
    <property type="entry name" value="Diverse_Enzym_Activities"/>
</dbReference>
<proteinExistence type="predicted"/>
<dbReference type="GO" id="GO:0016787">
    <property type="term" value="F:hydrolase activity"/>
    <property type="evidence" value="ECO:0007669"/>
    <property type="project" value="UniProtKB-KW"/>
</dbReference>
<keyword evidence="2" id="KW-0378">Hydrolase</keyword>
<evidence type="ECO:0000313" key="2">
    <source>
        <dbReference type="EMBL" id="NUU60366.1"/>
    </source>
</evidence>
<evidence type="ECO:0000313" key="3">
    <source>
        <dbReference type="Proteomes" id="UP000564806"/>
    </source>
</evidence>
<dbReference type="EMBL" id="JABWCS010000200">
    <property type="protein sequence ID" value="NUU60366.1"/>
    <property type="molecule type" value="Genomic_DNA"/>
</dbReference>
<comment type="caution">
    <text evidence="2">The sequence shown here is derived from an EMBL/GenBank/DDBJ whole genome shotgun (WGS) entry which is preliminary data.</text>
</comment>
<feature type="domain" description="Beta-lactamase-related" evidence="1">
    <location>
        <begin position="25"/>
        <end position="301"/>
    </location>
</feature>
<sequence>MIGIHDFNFTTLVQGLEELEIRSTLILHKGSPVLEHYREPEVAAQLNRINSCTKSILSALVSIAIDRGILPHQDTPVTRFFPSLLLDSDHRKHEITLAHLLTMTAGFGWTEFGGRNSFPTMTKTDDWVQYVLSLPLEDEPGTRMEYNSGGSQLLSAILRQAAGQTVAEFAEQHLFGPLGIQEYRWDIDPQGNHTGGFGLYMQPKDMAKFGQLFLQKGRWEGQQIISPSTVHVATQPLYEATLPRKGFYGWHWWVSSFPNAEEDLGETSYYYALGYGGQYIVVVPSFELVVVVTNDKYGRKRKPVDVFRQLVVPLLNGEQL</sequence>